<feature type="non-terminal residue" evidence="2">
    <location>
        <position position="1"/>
    </location>
</feature>
<sequence>QVLEIQPGDSCMQETGAAAVLTLTARVSAEISLKTGRKQESSHGGVAGQRHSAVCRLASVRCAGNHRCIVRGAAGDGGQTQANNTAGGDSQAGGTAVT</sequence>
<dbReference type="AlphaFoldDB" id="A0A0F4YGD4"/>
<feature type="compositionally biased region" description="Polar residues" evidence="1">
    <location>
        <begin position="79"/>
        <end position="88"/>
    </location>
</feature>
<dbReference type="EMBL" id="LASV01000671">
    <property type="protein sequence ID" value="KKA17307.1"/>
    <property type="molecule type" value="Genomic_DNA"/>
</dbReference>
<feature type="region of interest" description="Disordered" evidence="1">
    <location>
        <begin position="73"/>
        <end position="98"/>
    </location>
</feature>
<gene>
    <name evidence="2" type="ORF">T310_8893</name>
</gene>
<organism evidence="2 3">
    <name type="scientific">Rasamsonia emersonii (strain ATCC 16479 / CBS 393.64 / IMI 116815)</name>
    <dbReference type="NCBI Taxonomy" id="1408163"/>
    <lineage>
        <taxon>Eukaryota</taxon>
        <taxon>Fungi</taxon>
        <taxon>Dikarya</taxon>
        <taxon>Ascomycota</taxon>
        <taxon>Pezizomycotina</taxon>
        <taxon>Eurotiomycetes</taxon>
        <taxon>Eurotiomycetidae</taxon>
        <taxon>Eurotiales</taxon>
        <taxon>Trichocomaceae</taxon>
        <taxon>Rasamsonia</taxon>
    </lineage>
</organism>
<reference evidence="2 3" key="1">
    <citation type="submission" date="2015-04" db="EMBL/GenBank/DDBJ databases">
        <authorList>
            <person name="Heijne W.H."/>
            <person name="Fedorova N.D."/>
            <person name="Nierman W.C."/>
            <person name="Vollebregt A.W."/>
            <person name="Zhao Z."/>
            <person name="Wu L."/>
            <person name="Kumar M."/>
            <person name="Stam H."/>
            <person name="van den Berg M.A."/>
            <person name="Pel H.J."/>
        </authorList>
    </citation>
    <scope>NUCLEOTIDE SEQUENCE [LARGE SCALE GENOMIC DNA]</scope>
    <source>
        <strain evidence="2 3">CBS 393.64</strain>
    </source>
</reference>
<comment type="caution">
    <text evidence="2">The sequence shown here is derived from an EMBL/GenBank/DDBJ whole genome shotgun (WGS) entry which is preliminary data.</text>
</comment>
<protein>
    <submittedName>
        <fullName evidence="2">Uncharacterized protein</fullName>
    </submittedName>
</protein>
<evidence type="ECO:0000313" key="3">
    <source>
        <dbReference type="Proteomes" id="UP000053958"/>
    </source>
</evidence>
<dbReference type="RefSeq" id="XP_013323919.1">
    <property type="nucleotide sequence ID" value="XM_013468465.1"/>
</dbReference>
<dbReference type="GeneID" id="25321009"/>
<name>A0A0F4YGD4_RASE3</name>
<evidence type="ECO:0000256" key="1">
    <source>
        <dbReference type="SAM" id="MobiDB-lite"/>
    </source>
</evidence>
<keyword evidence="3" id="KW-1185">Reference proteome</keyword>
<accession>A0A0F4YGD4</accession>
<evidence type="ECO:0000313" key="2">
    <source>
        <dbReference type="EMBL" id="KKA17307.1"/>
    </source>
</evidence>
<proteinExistence type="predicted"/>
<dbReference type="Proteomes" id="UP000053958">
    <property type="component" value="Unassembled WGS sequence"/>
</dbReference>